<organism evidence="2 3">
    <name type="scientific">Ponticaulis profundi</name>
    <dbReference type="NCBI Taxonomy" id="2665222"/>
    <lineage>
        <taxon>Bacteria</taxon>
        <taxon>Pseudomonadati</taxon>
        <taxon>Pseudomonadota</taxon>
        <taxon>Alphaproteobacteria</taxon>
        <taxon>Hyphomonadales</taxon>
        <taxon>Hyphomonadaceae</taxon>
        <taxon>Ponticaulis</taxon>
    </lineage>
</organism>
<evidence type="ECO:0008006" key="4">
    <source>
        <dbReference type="Google" id="ProtNLM"/>
    </source>
</evidence>
<evidence type="ECO:0000256" key="1">
    <source>
        <dbReference type="SAM" id="MobiDB-lite"/>
    </source>
</evidence>
<keyword evidence="3" id="KW-1185">Reference proteome</keyword>
<sequence length="277" mass="31103">MAVVTKRNLSFGWVEAAIRYGGVFGAAEKLVYREIFGLSEPTVSRHQAEFEMLFEQACGPVFLRDEEGRVQGGRLTLDESARLPEAPVFSSIPRLERWLDDMLGSRGYVEADLRQPDPNLAVVRTVVRAIRTETPLLVTVDGGGREQGRLVSPHAIFRIKGRFLMRGYEHLTMQYQDTALARITRVVLAPGTEPYRDARLDEAWKRFSTVVTRSRDVGPDDESYAFSFEADRDEGNDEVQVREAFLPYLGDEVVGIQLDPDPLSKGDPGRKSKPGRS</sequence>
<dbReference type="RefSeq" id="WP_377379449.1">
    <property type="nucleotide sequence ID" value="NZ_JBHSSW010000016.1"/>
</dbReference>
<evidence type="ECO:0000313" key="2">
    <source>
        <dbReference type="EMBL" id="MFC6198866.1"/>
    </source>
</evidence>
<comment type="caution">
    <text evidence="2">The sequence shown here is derived from an EMBL/GenBank/DDBJ whole genome shotgun (WGS) entry which is preliminary data.</text>
</comment>
<feature type="region of interest" description="Disordered" evidence="1">
    <location>
        <begin position="257"/>
        <end position="277"/>
    </location>
</feature>
<dbReference type="Proteomes" id="UP001596303">
    <property type="component" value="Unassembled WGS sequence"/>
</dbReference>
<dbReference type="PROSITE" id="PS52050">
    <property type="entry name" value="WYL"/>
    <property type="match status" value="1"/>
</dbReference>
<proteinExistence type="predicted"/>
<protein>
    <recommendedName>
        <fullName evidence="4">WYL domain-containing protein</fullName>
    </recommendedName>
</protein>
<name>A0ABW1SBE3_9PROT</name>
<evidence type="ECO:0000313" key="3">
    <source>
        <dbReference type="Proteomes" id="UP001596303"/>
    </source>
</evidence>
<accession>A0ABW1SBE3</accession>
<reference evidence="3" key="1">
    <citation type="journal article" date="2019" name="Int. J. Syst. Evol. Microbiol.">
        <title>The Global Catalogue of Microorganisms (GCM) 10K type strain sequencing project: providing services to taxonomists for standard genome sequencing and annotation.</title>
        <authorList>
            <consortium name="The Broad Institute Genomics Platform"/>
            <consortium name="The Broad Institute Genome Sequencing Center for Infectious Disease"/>
            <person name="Wu L."/>
            <person name="Ma J."/>
        </authorList>
    </citation>
    <scope>NUCLEOTIDE SEQUENCE [LARGE SCALE GENOMIC DNA]</scope>
    <source>
        <strain evidence="3">CGMCC-1.15741</strain>
    </source>
</reference>
<dbReference type="EMBL" id="JBHSSW010000016">
    <property type="protein sequence ID" value="MFC6198866.1"/>
    <property type="molecule type" value="Genomic_DNA"/>
</dbReference>
<gene>
    <name evidence="2" type="ORF">ACFQDM_12300</name>
</gene>